<dbReference type="EMBL" id="JACGWK010000002">
    <property type="protein sequence ID" value="KAL0371458.1"/>
    <property type="molecule type" value="Genomic_DNA"/>
</dbReference>
<dbReference type="InterPro" id="IPR051044">
    <property type="entry name" value="MAG_DAG_Lipase"/>
</dbReference>
<dbReference type="InterPro" id="IPR022742">
    <property type="entry name" value="Hydrolase_4"/>
</dbReference>
<dbReference type="PANTHER" id="PTHR11614">
    <property type="entry name" value="PHOSPHOLIPASE-RELATED"/>
    <property type="match status" value="1"/>
</dbReference>
<comment type="caution">
    <text evidence="2">The sequence shown here is derived from an EMBL/GenBank/DDBJ whole genome shotgun (WGS) entry which is preliminary data.</text>
</comment>
<protein>
    <recommendedName>
        <fullName evidence="1">Serine aminopeptidase S33 domain-containing protein</fullName>
    </recommendedName>
</protein>
<reference evidence="2" key="2">
    <citation type="journal article" date="2024" name="Plant">
        <title>Genomic evolution and insights into agronomic trait innovations of Sesamum species.</title>
        <authorList>
            <person name="Miao H."/>
            <person name="Wang L."/>
            <person name="Qu L."/>
            <person name="Liu H."/>
            <person name="Sun Y."/>
            <person name="Le M."/>
            <person name="Wang Q."/>
            <person name="Wei S."/>
            <person name="Zheng Y."/>
            <person name="Lin W."/>
            <person name="Duan Y."/>
            <person name="Cao H."/>
            <person name="Xiong S."/>
            <person name="Wang X."/>
            <person name="Wei L."/>
            <person name="Li C."/>
            <person name="Ma Q."/>
            <person name="Ju M."/>
            <person name="Zhao R."/>
            <person name="Li G."/>
            <person name="Mu C."/>
            <person name="Tian Q."/>
            <person name="Mei H."/>
            <person name="Zhang T."/>
            <person name="Gao T."/>
            <person name="Zhang H."/>
        </authorList>
    </citation>
    <scope>NUCLEOTIDE SEQUENCE</scope>
    <source>
        <strain evidence="2">G01</strain>
    </source>
</reference>
<evidence type="ECO:0000313" key="2">
    <source>
        <dbReference type="EMBL" id="KAL0371458.1"/>
    </source>
</evidence>
<dbReference type="SUPFAM" id="SSF53474">
    <property type="entry name" value="alpha/beta-Hydrolases"/>
    <property type="match status" value="1"/>
</dbReference>
<gene>
    <name evidence="2" type="ORF">Sangu_0463900</name>
</gene>
<dbReference type="Pfam" id="PF12146">
    <property type="entry name" value="Hydrolase_4"/>
    <property type="match status" value="1"/>
</dbReference>
<organism evidence="2">
    <name type="scientific">Sesamum angustifolium</name>
    <dbReference type="NCBI Taxonomy" id="2727405"/>
    <lineage>
        <taxon>Eukaryota</taxon>
        <taxon>Viridiplantae</taxon>
        <taxon>Streptophyta</taxon>
        <taxon>Embryophyta</taxon>
        <taxon>Tracheophyta</taxon>
        <taxon>Spermatophyta</taxon>
        <taxon>Magnoliopsida</taxon>
        <taxon>eudicotyledons</taxon>
        <taxon>Gunneridae</taxon>
        <taxon>Pentapetalae</taxon>
        <taxon>asterids</taxon>
        <taxon>lamiids</taxon>
        <taxon>Lamiales</taxon>
        <taxon>Pedaliaceae</taxon>
        <taxon>Sesamum</taxon>
    </lineage>
</organism>
<feature type="domain" description="Serine aminopeptidase S33" evidence="1">
    <location>
        <begin position="57"/>
        <end position="179"/>
    </location>
</feature>
<dbReference type="Gene3D" id="3.40.50.1820">
    <property type="entry name" value="alpha/beta hydrolase"/>
    <property type="match status" value="1"/>
</dbReference>
<accession>A0AAW2QUM4</accession>
<proteinExistence type="predicted"/>
<sequence>MGFCLWVAGVRQELQRSTALYLQMAAFLFSESSGFSLPCTGRVQGKEKVLVWRVNGRAVALLTHKKDPSFWHGAILVAPMCKISEKLKPHPVVISLLTTVEDVIPKWKIVPTKDIIDSAFKDPIKREEIRSNKLIYQQKPRLKTALEMLRTSMNLEDSLNEVTLPFFVLHGEADIVTDQK</sequence>
<evidence type="ECO:0000259" key="1">
    <source>
        <dbReference type="Pfam" id="PF12146"/>
    </source>
</evidence>
<name>A0AAW2QUM4_9LAMI</name>
<reference evidence="2" key="1">
    <citation type="submission" date="2020-06" db="EMBL/GenBank/DDBJ databases">
        <authorList>
            <person name="Li T."/>
            <person name="Hu X."/>
            <person name="Zhang T."/>
            <person name="Song X."/>
            <person name="Zhang H."/>
            <person name="Dai N."/>
            <person name="Sheng W."/>
            <person name="Hou X."/>
            <person name="Wei L."/>
        </authorList>
    </citation>
    <scope>NUCLEOTIDE SEQUENCE</scope>
    <source>
        <strain evidence="2">G01</strain>
        <tissue evidence="2">Leaf</tissue>
    </source>
</reference>
<dbReference type="AlphaFoldDB" id="A0AAW2QUM4"/>
<dbReference type="InterPro" id="IPR029058">
    <property type="entry name" value="AB_hydrolase_fold"/>
</dbReference>